<name>A0AA38P611_9AGAR</name>
<accession>A0AA38P611</accession>
<keyword evidence="1" id="KW-0812">Transmembrane</keyword>
<reference evidence="2" key="1">
    <citation type="submission" date="2022-08" db="EMBL/GenBank/DDBJ databases">
        <authorList>
            <consortium name="DOE Joint Genome Institute"/>
            <person name="Min B."/>
            <person name="Riley R."/>
            <person name="Sierra-Patev S."/>
            <person name="Naranjo-Ortiz M."/>
            <person name="Looney B."/>
            <person name="Konkel Z."/>
            <person name="Slot J.C."/>
            <person name="Sakamoto Y."/>
            <person name="Steenwyk J.L."/>
            <person name="Rokas A."/>
            <person name="Carro J."/>
            <person name="Camarero S."/>
            <person name="Ferreira P."/>
            <person name="Molpeceres G."/>
            <person name="Ruiz-Duenas F.J."/>
            <person name="Serrano A."/>
            <person name="Henrissat B."/>
            <person name="Drula E."/>
            <person name="Hughes K.W."/>
            <person name="Mata J.L."/>
            <person name="Ishikawa N.K."/>
            <person name="Vargas-Isla R."/>
            <person name="Ushijima S."/>
            <person name="Smith C.A."/>
            <person name="Ahrendt S."/>
            <person name="Andreopoulos W."/>
            <person name="He G."/>
            <person name="Labutti K."/>
            <person name="Lipzen A."/>
            <person name="Ng V."/>
            <person name="Sandor L."/>
            <person name="Barry K."/>
            <person name="Martinez A.T."/>
            <person name="Xiao Y."/>
            <person name="Gibbons J.G."/>
            <person name="Terashima K."/>
            <person name="Hibbett D.S."/>
            <person name="Grigoriev I.V."/>
        </authorList>
    </citation>
    <scope>NUCLEOTIDE SEQUENCE</scope>
    <source>
        <strain evidence="2">TFB9207</strain>
    </source>
</reference>
<organism evidence="2 3">
    <name type="scientific">Lentinula raphanica</name>
    <dbReference type="NCBI Taxonomy" id="153919"/>
    <lineage>
        <taxon>Eukaryota</taxon>
        <taxon>Fungi</taxon>
        <taxon>Dikarya</taxon>
        <taxon>Basidiomycota</taxon>
        <taxon>Agaricomycotina</taxon>
        <taxon>Agaricomycetes</taxon>
        <taxon>Agaricomycetidae</taxon>
        <taxon>Agaricales</taxon>
        <taxon>Marasmiineae</taxon>
        <taxon>Omphalotaceae</taxon>
        <taxon>Lentinula</taxon>
    </lineage>
</organism>
<feature type="transmembrane region" description="Helical" evidence="1">
    <location>
        <begin position="145"/>
        <end position="163"/>
    </location>
</feature>
<evidence type="ECO:0000313" key="2">
    <source>
        <dbReference type="EMBL" id="KAJ3836721.1"/>
    </source>
</evidence>
<proteinExistence type="predicted"/>
<feature type="transmembrane region" description="Helical" evidence="1">
    <location>
        <begin position="15"/>
        <end position="44"/>
    </location>
</feature>
<dbReference type="Proteomes" id="UP001163846">
    <property type="component" value="Unassembled WGS sequence"/>
</dbReference>
<comment type="caution">
    <text evidence="2">The sequence shown here is derived from an EMBL/GenBank/DDBJ whole genome shotgun (WGS) entry which is preliminary data.</text>
</comment>
<dbReference type="AlphaFoldDB" id="A0AA38P611"/>
<dbReference type="EMBL" id="MU806298">
    <property type="protein sequence ID" value="KAJ3836721.1"/>
    <property type="molecule type" value="Genomic_DNA"/>
</dbReference>
<feature type="transmembrane region" description="Helical" evidence="1">
    <location>
        <begin position="229"/>
        <end position="249"/>
    </location>
</feature>
<feature type="transmembrane region" description="Helical" evidence="1">
    <location>
        <begin position="113"/>
        <end position="133"/>
    </location>
</feature>
<gene>
    <name evidence="2" type="ORF">F5878DRAFT_624435</name>
</gene>
<keyword evidence="1" id="KW-1133">Transmembrane helix</keyword>
<evidence type="ECO:0000256" key="1">
    <source>
        <dbReference type="SAM" id="Phobius"/>
    </source>
</evidence>
<evidence type="ECO:0000313" key="3">
    <source>
        <dbReference type="Proteomes" id="UP001163846"/>
    </source>
</evidence>
<protein>
    <submittedName>
        <fullName evidence="2">Uncharacterized protein</fullName>
    </submittedName>
</protein>
<feature type="transmembrane region" description="Helical" evidence="1">
    <location>
        <begin position="264"/>
        <end position="290"/>
    </location>
</feature>
<keyword evidence="3" id="KW-1185">Reference proteome</keyword>
<keyword evidence="1" id="KW-0472">Membrane</keyword>
<sequence length="371" mass="40745">MSPEESELLSHLGTIIYYGIVVLIVDCTLYGFYLLAEFIALYLFIKHGLRQRIQKLLFACSLATLATASWDFVNQCASNLIQIKVSLMDSLDAGLQAQADAAQRAVLPWVVMMAWPINLNIIIGNTIVLWRTWAVWEGDMSIRPALLTMAFVNAGLCLSDAILNTIIRAQTNGVKSGNSTLDTVQMFVSLAINGAATGLIWVKARRSPELVSEYFGQEQKRSERAERMILVLTESGGVLLLFQLLYAIFGRLNVHAAQFSGVNVAWSVIATMLNEIAVLYTVAVIIMAIVNRSALDKLFKLKTAINISLSEKNGQTTKISTLRFAEGGRPPTSSAGLGTSDDFEVIQEESRDEGLALHVIKQEVGDEDRLA</sequence>